<dbReference type="Gene3D" id="2.60.40.10">
    <property type="entry name" value="Immunoglobulins"/>
    <property type="match status" value="1"/>
</dbReference>
<feature type="chain" id="PRO_5047464970" evidence="2">
    <location>
        <begin position="22"/>
        <end position="906"/>
    </location>
</feature>
<gene>
    <name evidence="4" type="ORF">G4D72_06055</name>
</gene>
<dbReference type="EMBL" id="JAAJBT010000003">
    <property type="protein sequence ID" value="NHM01671.1"/>
    <property type="molecule type" value="Genomic_DNA"/>
</dbReference>
<dbReference type="SUPFAM" id="SSF49265">
    <property type="entry name" value="Fibronectin type III"/>
    <property type="match status" value="1"/>
</dbReference>
<evidence type="ECO:0000256" key="1">
    <source>
        <dbReference type="ARBA" id="ARBA00022729"/>
    </source>
</evidence>
<dbReference type="Pfam" id="PF18962">
    <property type="entry name" value="Por_Secre_tail"/>
    <property type="match status" value="1"/>
</dbReference>
<feature type="domain" description="Fibronectin type-III" evidence="3">
    <location>
        <begin position="25"/>
        <end position="115"/>
    </location>
</feature>
<dbReference type="Pfam" id="PF00041">
    <property type="entry name" value="fn3"/>
    <property type="match status" value="1"/>
</dbReference>
<comment type="caution">
    <text evidence="4">The sequence shown here is derived from an EMBL/GenBank/DDBJ whole genome shotgun (WGS) entry which is preliminary data.</text>
</comment>
<feature type="signal peptide" evidence="2">
    <location>
        <begin position="1"/>
        <end position="21"/>
    </location>
</feature>
<dbReference type="RefSeq" id="WP_166076762.1">
    <property type="nucleotide sequence ID" value="NZ_JAAJBT010000003.1"/>
</dbReference>
<reference evidence="4 5" key="1">
    <citation type="submission" date="2020-02" db="EMBL/GenBank/DDBJ databases">
        <authorList>
            <person name="Chen W.-M."/>
        </authorList>
    </citation>
    <scope>NUCLEOTIDE SEQUENCE [LARGE SCALE GENOMIC DNA]</scope>
    <source>
        <strain evidence="4 5">KDG-16</strain>
    </source>
</reference>
<sequence length="906" mass="97416">MKKTILSVLILFFASLQFVQSQCMPPNNVLVTNVTDTTAVVSWSDPNTSSGNMYQITLAQNGITIGSPFVVTSIPFVFTGLTPCSTYSCNISTICSTTSNSNPVPFVFNTGCNGGGNLGQPQSLVQCVDEQSGLTCFNLSANNAIILNGNNPSNFSITYHTSQADAANDINPIASPYCLSLGTYTLFSRVEDVNGQQVQINAFTVTAQNFINAGTLSSITQCDANNDGLVVYDLTTIQAQLSTLNQLVYYSSLVNAQNQTSPIANPTSLSVSATSGMISVFVRENIPNGCDAIYTVNLISQSNCNAASNCSNANSLCGSLASPFTNSINVANGGSPGCLGSSPNATWFNLPISSSGSINLQINQGNNAPLYNNLDIDYIVYGPFSTGSGNCNAVNNTNVVSCSYSTASTEYPAIPNAVAGQYYLMMVTNFSNQPGVININVLPTSTGTINCTGMAFTAFLDTNNNGTKDSGEVNFPLGDFQYEKNNDGIVHTITAPTGKFTVYENTISSSYDVSYAVNPLYASLYNVNPSSFSNLSVTNGVLTQYYFPVTSLQNYSDLGVVVVPVNNPRPGFSYFNKIVYGNLGNQVIANGTISFTKDAAVSISAVSQIGVVNNTTGFTYNFTNLQPFEYRTIDVTMMVPTIPTVTAGEFLTSSATITPLAGDISPENNTNTTSQMIINAYDPNDKTEAHGPEILHSSFTSNDYLYYTIRFENTGNASAINVRVNDVLNSMLDENTIRVESASHPYVLDRVGNNLNWRFDNIMLPVSVANTMTGKGYITFKIKPKPGYAVGDIIPNTASIYFDFNPAIITNTFQTEFVALLEATSFNTDEFAIYPNPTSTVLNIQSKSNSTISEVNIYDLLGKQLLNKKMDVSITEIDMTSYSPGLYLLEVVSEDNQKSMHKIIKK</sequence>
<evidence type="ECO:0000313" key="4">
    <source>
        <dbReference type="EMBL" id="NHM01671.1"/>
    </source>
</evidence>
<dbReference type="InterPro" id="IPR003961">
    <property type="entry name" value="FN3_dom"/>
</dbReference>
<evidence type="ECO:0000313" key="5">
    <source>
        <dbReference type="Proteomes" id="UP000800984"/>
    </source>
</evidence>
<protein>
    <submittedName>
        <fullName evidence="4">T9SS type A sorting domain-containing protein</fullName>
    </submittedName>
</protein>
<evidence type="ECO:0000259" key="3">
    <source>
        <dbReference type="PROSITE" id="PS50853"/>
    </source>
</evidence>
<accession>A0ABX0I3B1</accession>
<dbReference type="NCBIfam" id="TIGR04183">
    <property type="entry name" value="Por_Secre_tail"/>
    <property type="match status" value="1"/>
</dbReference>
<keyword evidence="1 2" id="KW-0732">Signal</keyword>
<dbReference type="InterPro" id="IPR055353">
    <property type="entry name" value="DUF7619"/>
</dbReference>
<proteinExistence type="predicted"/>
<dbReference type="InterPro" id="IPR036116">
    <property type="entry name" value="FN3_sf"/>
</dbReference>
<dbReference type="CDD" id="cd00063">
    <property type="entry name" value="FN3"/>
    <property type="match status" value="1"/>
</dbReference>
<dbReference type="InterPro" id="IPR013783">
    <property type="entry name" value="Ig-like_fold"/>
</dbReference>
<organism evidence="4 5">
    <name type="scientific">Flavobacterium difficile</name>
    <dbReference type="NCBI Taxonomy" id="2709659"/>
    <lineage>
        <taxon>Bacteria</taxon>
        <taxon>Pseudomonadati</taxon>
        <taxon>Bacteroidota</taxon>
        <taxon>Flavobacteriia</taxon>
        <taxon>Flavobacteriales</taxon>
        <taxon>Flavobacteriaceae</taxon>
        <taxon>Flavobacterium</taxon>
    </lineage>
</organism>
<evidence type="ECO:0000256" key="2">
    <source>
        <dbReference type="SAM" id="SignalP"/>
    </source>
</evidence>
<name>A0ABX0I3B1_9FLAO</name>
<keyword evidence="5" id="KW-1185">Reference proteome</keyword>
<dbReference type="Pfam" id="PF24595">
    <property type="entry name" value="DUF7619"/>
    <property type="match status" value="1"/>
</dbReference>
<dbReference type="InterPro" id="IPR026444">
    <property type="entry name" value="Secre_tail"/>
</dbReference>
<dbReference type="PROSITE" id="PS50853">
    <property type="entry name" value="FN3"/>
    <property type="match status" value="1"/>
</dbReference>
<dbReference type="Proteomes" id="UP000800984">
    <property type="component" value="Unassembled WGS sequence"/>
</dbReference>